<dbReference type="PROSITE" id="PS50994">
    <property type="entry name" value="INTEGRASE"/>
    <property type="match status" value="1"/>
</dbReference>
<evidence type="ECO:0000313" key="3">
    <source>
        <dbReference type="EMBL" id="RVW28491.1"/>
    </source>
</evidence>
<proteinExistence type="predicted"/>
<dbReference type="InterPro" id="IPR043502">
    <property type="entry name" value="DNA/RNA_pol_sf"/>
</dbReference>
<dbReference type="GO" id="GO:0015074">
    <property type="term" value="P:DNA integration"/>
    <property type="evidence" value="ECO:0007669"/>
    <property type="project" value="InterPro"/>
</dbReference>
<dbReference type="CDD" id="cd01647">
    <property type="entry name" value="RT_LTR"/>
    <property type="match status" value="1"/>
</dbReference>
<dbReference type="Gene3D" id="3.10.10.10">
    <property type="entry name" value="HIV Type 1 Reverse Transcriptase, subunit A, domain 1"/>
    <property type="match status" value="1"/>
</dbReference>
<dbReference type="AlphaFoldDB" id="A0A438CZ76"/>
<name>A0A438CZ76_VITVI</name>
<feature type="region of interest" description="Disordered" evidence="1">
    <location>
        <begin position="426"/>
        <end position="449"/>
    </location>
</feature>
<dbReference type="SUPFAM" id="SSF56672">
    <property type="entry name" value="DNA/RNA polymerases"/>
    <property type="match status" value="1"/>
</dbReference>
<dbReference type="PANTHER" id="PTHR37984">
    <property type="entry name" value="PROTEIN CBG26694"/>
    <property type="match status" value="1"/>
</dbReference>
<dbReference type="Gene3D" id="3.30.70.270">
    <property type="match status" value="2"/>
</dbReference>
<dbReference type="InterPro" id="IPR050951">
    <property type="entry name" value="Retrovirus_Pol_polyprotein"/>
</dbReference>
<comment type="caution">
    <text evidence="3">The sequence shown here is derived from an EMBL/GenBank/DDBJ whole genome shotgun (WGS) entry which is preliminary data.</text>
</comment>
<dbReference type="InterPro" id="IPR043128">
    <property type="entry name" value="Rev_trsase/Diguanyl_cyclase"/>
</dbReference>
<organism evidence="3 4">
    <name type="scientific">Vitis vinifera</name>
    <name type="common">Grape</name>
    <dbReference type="NCBI Taxonomy" id="29760"/>
    <lineage>
        <taxon>Eukaryota</taxon>
        <taxon>Viridiplantae</taxon>
        <taxon>Streptophyta</taxon>
        <taxon>Embryophyta</taxon>
        <taxon>Tracheophyta</taxon>
        <taxon>Spermatophyta</taxon>
        <taxon>Magnoliopsida</taxon>
        <taxon>eudicotyledons</taxon>
        <taxon>Gunneridae</taxon>
        <taxon>Pentapetalae</taxon>
        <taxon>rosids</taxon>
        <taxon>Vitales</taxon>
        <taxon>Vitaceae</taxon>
        <taxon>Viteae</taxon>
        <taxon>Vitis</taxon>
    </lineage>
</organism>
<accession>A0A438CZ76</accession>
<evidence type="ECO:0000256" key="1">
    <source>
        <dbReference type="SAM" id="MobiDB-lite"/>
    </source>
</evidence>
<dbReference type="InterPro" id="IPR000477">
    <property type="entry name" value="RT_dom"/>
</dbReference>
<evidence type="ECO:0000259" key="2">
    <source>
        <dbReference type="PROSITE" id="PS50994"/>
    </source>
</evidence>
<protein>
    <submittedName>
        <fullName evidence="3">Transposon Ty3-G Gag-Pol polyprotein</fullName>
    </submittedName>
</protein>
<dbReference type="EMBL" id="QGNW01001892">
    <property type="protein sequence ID" value="RVW28491.1"/>
    <property type="molecule type" value="Genomic_DNA"/>
</dbReference>
<sequence length="1094" mass="124277">MIAKARISIWNLLASYITHRDALVRALSQIRVDTTTTPKGLIHFLTADRATCIVFSDDDLPPKGSGHIRPLYISVACSGHRVPIVLLDNDFAPEFYDRIQRTVMGTITAHVMIGPVRYSVLFQKVKFIHEGRIITIQYDRDVVTSFKLVLHIRHSEDDLHLTRFTFDEVQVVNLEDDNRDMVPMSFDQYSSTLVLNIMRGMSYLTGLGLGCRQHGPLQFTFIVDHDIPYGLGYTFTEEDSHYMVQLRKDIVRARLSRVPFDYPIRPYTFQLTDYFVRGSLTDVMTVTPPSPNRANMFSMDMIRVGRILDAVPHGPNSDFDLFEVSVINTDDLTLYDACTDEMDMIGTGHILDAAPHGPCSALDMFEAFMLEIDDDDSVAVVTPDVITVEGAFDYVDPSFSFDTMSTFVTHFDDVVGGNNNVMSVFEGPDDPLSDQSDLDSDSEERKVTPVSGSTELVDFGIPDQLRELKIGTSLSPDERSRLIDLLRSYLDVFAWSYEDMLGLDPSIVRHHLPILPHARPAPRVGVATIVMLASRTVIKYPKWLANVVPVPIKDDKVRVCVDFRDLNKASPKDDFPIPHIDMLVDSTTGHSMLSFMDGFSGYNQILIALEDMEKTSFITEWGTYCYRVMPFGLKNAGATYQRATTTLFHDMMHRDVEVYVDDMIVKSQDRADHLATLQRFFERIKQFRLRLNPEKCTFGVTSRKLLGHIVSERGIEVEPEKIRAILDMPALRTEREISCFIARLIDICEPIFHLLRKSQHTVWDDDCQRTFERIKDYLISSPFNTAYVKAPFTSVLVSIRHCRGMHVRAENQLADALATLASVIEIVTGVTVRPFMIETRFAPTYSCLIGDIEDQDRLPWYHDIYQFLSCGAYPESATINDRRALRQLAIRFLICGESLSLWPTHGRTHVGPKIMRTGYFWLTLEADCCQFIQRCPECQMHSDLIRMPPSKLHALTFPWPFSVCGIDIIGKILPKSSNGHEYILVAIDYFIKGTHFRGGVDTLVQEYGIHHHRSSAYRSQTNGVVEAANKNSNWILRKMVETSQDWSEKLPFALWAYHTSFRTSIGATPYSLVYGMEAVLPVDIEIGSLRVALE</sequence>
<feature type="compositionally biased region" description="Acidic residues" evidence="1">
    <location>
        <begin position="427"/>
        <end position="442"/>
    </location>
</feature>
<reference evidence="3 4" key="1">
    <citation type="journal article" date="2018" name="PLoS Genet.">
        <title>Population sequencing reveals clonal diversity and ancestral inbreeding in the grapevine cultivar Chardonnay.</title>
        <authorList>
            <person name="Roach M.J."/>
            <person name="Johnson D.L."/>
            <person name="Bohlmann J."/>
            <person name="van Vuuren H.J."/>
            <person name="Jones S.J."/>
            <person name="Pretorius I.S."/>
            <person name="Schmidt S.A."/>
            <person name="Borneman A.R."/>
        </authorList>
    </citation>
    <scope>NUCLEOTIDE SEQUENCE [LARGE SCALE GENOMIC DNA]</scope>
    <source>
        <strain evidence="4">cv. Chardonnay</strain>
        <tissue evidence="3">Leaf</tissue>
    </source>
</reference>
<gene>
    <name evidence="3" type="primary">TY3B-G_285</name>
    <name evidence="3" type="ORF">CK203_113673</name>
</gene>
<evidence type="ECO:0000313" key="4">
    <source>
        <dbReference type="Proteomes" id="UP000288805"/>
    </source>
</evidence>
<dbReference type="Gene3D" id="3.30.420.10">
    <property type="entry name" value="Ribonuclease H-like superfamily/Ribonuclease H"/>
    <property type="match status" value="1"/>
</dbReference>
<dbReference type="Proteomes" id="UP000288805">
    <property type="component" value="Unassembled WGS sequence"/>
</dbReference>
<dbReference type="InterPro" id="IPR036397">
    <property type="entry name" value="RNaseH_sf"/>
</dbReference>
<dbReference type="PANTHER" id="PTHR37984:SF5">
    <property type="entry name" value="PROTEIN NYNRIN-LIKE"/>
    <property type="match status" value="1"/>
</dbReference>
<dbReference type="SUPFAM" id="SSF53098">
    <property type="entry name" value="Ribonuclease H-like"/>
    <property type="match status" value="1"/>
</dbReference>
<dbReference type="Pfam" id="PF00078">
    <property type="entry name" value="RVT_1"/>
    <property type="match status" value="1"/>
</dbReference>
<dbReference type="InterPro" id="IPR001584">
    <property type="entry name" value="Integrase_cat-core"/>
</dbReference>
<dbReference type="GO" id="GO:0003676">
    <property type="term" value="F:nucleic acid binding"/>
    <property type="evidence" value="ECO:0007669"/>
    <property type="project" value="InterPro"/>
</dbReference>
<dbReference type="InterPro" id="IPR012337">
    <property type="entry name" value="RNaseH-like_sf"/>
</dbReference>
<feature type="domain" description="Integrase catalytic" evidence="2">
    <location>
        <begin position="976"/>
        <end position="1077"/>
    </location>
</feature>